<organism evidence="3 4">
    <name type="scientific">Rubrivirga marina</name>
    <dbReference type="NCBI Taxonomy" id="1196024"/>
    <lineage>
        <taxon>Bacteria</taxon>
        <taxon>Pseudomonadati</taxon>
        <taxon>Rhodothermota</taxon>
        <taxon>Rhodothermia</taxon>
        <taxon>Rhodothermales</taxon>
        <taxon>Rubricoccaceae</taxon>
        <taxon>Rubrivirga</taxon>
    </lineage>
</organism>
<name>A0A271IY24_9BACT</name>
<evidence type="ECO:0000313" key="4">
    <source>
        <dbReference type="Proteomes" id="UP000216339"/>
    </source>
</evidence>
<feature type="transmembrane region" description="Helical" evidence="2">
    <location>
        <begin position="21"/>
        <end position="45"/>
    </location>
</feature>
<keyword evidence="2" id="KW-0812">Transmembrane</keyword>
<feature type="transmembrane region" description="Helical" evidence="2">
    <location>
        <begin position="65"/>
        <end position="83"/>
    </location>
</feature>
<dbReference type="RefSeq" id="WP_095509337.1">
    <property type="nucleotide sequence ID" value="NZ_MQWD01000001.1"/>
</dbReference>
<feature type="transmembrane region" description="Helical" evidence="2">
    <location>
        <begin position="136"/>
        <end position="164"/>
    </location>
</feature>
<dbReference type="OrthoDB" id="1444868at2"/>
<feature type="compositionally biased region" description="Basic and acidic residues" evidence="1">
    <location>
        <begin position="186"/>
        <end position="197"/>
    </location>
</feature>
<keyword evidence="2" id="KW-1133">Transmembrane helix</keyword>
<accession>A0A271IY24</accession>
<evidence type="ECO:0000256" key="2">
    <source>
        <dbReference type="SAM" id="Phobius"/>
    </source>
</evidence>
<comment type="caution">
    <text evidence="3">The sequence shown here is derived from an EMBL/GenBank/DDBJ whole genome shotgun (WGS) entry which is preliminary data.</text>
</comment>
<feature type="transmembrane region" description="Helical" evidence="2">
    <location>
        <begin position="103"/>
        <end position="124"/>
    </location>
</feature>
<evidence type="ECO:0000313" key="3">
    <source>
        <dbReference type="EMBL" id="PAP75694.1"/>
    </source>
</evidence>
<proteinExistence type="predicted"/>
<keyword evidence="2" id="KW-0472">Membrane</keyword>
<dbReference type="EMBL" id="MQWD01000001">
    <property type="protein sequence ID" value="PAP75694.1"/>
    <property type="molecule type" value="Genomic_DNA"/>
</dbReference>
<dbReference type="Proteomes" id="UP000216339">
    <property type="component" value="Unassembled WGS sequence"/>
</dbReference>
<dbReference type="AlphaFoldDB" id="A0A271IY24"/>
<reference evidence="3 4" key="1">
    <citation type="submission" date="2016-11" db="EMBL/GenBank/DDBJ databases">
        <title>Study of marine rhodopsin-containing bacteria.</title>
        <authorList>
            <person name="Yoshizawa S."/>
            <person name="Kumagai Y."/>
            <person name="Kogure K."/>
        </authorList>
    </citation>
    <scope>NUCLEOTIDE SEQUENCE [LARGE SCALE GENOMIC DNA]</scope>
    <source>
        <strain evidence="3 4">SAORIC-28</strain>
    </source>
</reference>
<evidence type="ECO:0000256" key="1">
    <source>
        <dbReference type="SAM" id="MobiDB-lite"/>
    </source>
</evidence>
<keyword evidence="4" id="KW-1185">Reference proteome</keyword>
<gene>
    <name evidence="3" type="ORF">BSZ37_04205</name>
</gene>
<feature type="region of interest" description="Disordered" evidence="1">
    <location>
        <begin position="175"/>
        <end position="197"/>
    </location>
</feature>
<protein>
    <submittedName>
        <fullName evidence="3">Uncharacterized protein</fullName>
    </submittedName>
</protein>
<sequence length="197" mass="20561">MLHLSDLTPGDQHQLRADLRIALTGGLFAAAAMAAVVITVGSVGAGEARSLLESSTPTVRSFCSTVMVVSASTLALMLTLLGLTTDTEEDIKGSHFERIRQIAFVDAAVFAGATLLLLVLIVPINDATEIPARWYVGIYFASTLIATVLGGAVISVIILLYAAIRDLVKTFGPGEESPLLEDDSSGSERAEAEGAEG</sequence>